<organism evidence="3">
    <name type="scientific">marine metagenome</name>
    <dbReference type="NCBI Taxonomy" id="408172"/>
    <lineage>
        <taxon>unclassified sequences</taxon>
        <taxon>metagenomes</taxon>
        <taxon>ecological metagenomes</taxon>
    </lineage>
</organism>
<name>A0A382EBU4_9ZZZZ</name>
<evidence type="ECO:0000259" key="2">
    <source>
        <dbReference type="Pfam" id="PF01370"/>
    </source>
</evidence>
<evidence type="ECO:0000256" key="1">
    <source>
        <dbReference type="ARBA" id="ARBA00007637"/>
    </source>
</evidence>
<dbReference type="CDD" id="cd08946">
    <property type="entry name" value="SDR_e"/>
    <property type="match status" value="1"/>
</dbReference>
<dbReference type="InterPro" id="IPR036291">
    <property type="entry name" value="NAD(P)-bd_dom_sf"/>
</dbReference>
<feature type="domain" description="NAD-dependent epimerase/dehydratase" evidence="2">
    <location>
        <begin position="23"/>
        <end position="214"/>
    </location>
</feature>
<proteinExistence type="inferred from homology"/>
<protein>
    <recommendedName>
        <fullName evidence="2">NAD-dependent epimerase/dehydratase domain-containing protein</fullName>
    </recommendedName>
</protein>
<dbReference type="AlphaFoldDB" id="A0A382EBU4"/>
<sequence length="222" mass="25377">MAMSRSQEPESVFLPYKWAKKAPTNLSFFQLDVNKNLDEIISKIKLFKPIYIVNFAAQGMVAESWKNPDDWYQTNLMSQVKLHNCIRKFDFIENFLNFSTPEVYGSNDKWIRESYLFSPNTPYAVSRAACDLHLMSFYRNYGFPVTFTRAANVFGAGQQLYRIVPKTIISGMLGTKLKLHGGGASERSFIHIDDVSDATYKVMKHGISGQTYHISTDKLISI</sequence>
<comment type="similarity">
    <text evidence="1">Belongs to the NAD(P)-dependent epimerase/dehydratase family.</text>
</comment>
<evidence type="ECO:0000313" key="3">
    <source>
        <dbReference type="EMBL" id="SVB47975.1"/>
    </source>
</evidence>
<dbReference type="Gene3D" id="3.90.25.10">
    <property type="entry name" value="UDP-galactose 4-epimerase, domain 1"/>
    <property type="match status" value="1"/>
</dbReference>
<dbReference type="InterPro" id="IPR001509">
    <property type="entry name" value="Epimerase_deHydtase"/>
</dbReference>
<accession>A0A382EBU4</accession>
<dbReference type="Pfam" id="PF01370">
    <property type="entry name" value="Epimerase"/>
    <property type="match status" value="1"/>
</dbReference>
<feature type="non-terminal residue" evidence="3">
    <location>
        <position position="222"/>
    </location>
</feature>
<dbReference type="EMBL" id="UINC01043644">
    <property type="protein sequence ID" value="SVB47975.1"/>
    <property type="molecule type" value="Genomic_DNA"/>
</dbReference>
<dbReference type="PANTHER" id="PTHR43000">
    <property type="entry name" value="DTDP-D-GLUCOSE 4,6-DEHYDRATASE-RELATED"/>
    <property type="match status" value="1"/>
</dbReference>
<dbReference type="Gene3D" id="3.40.50.720">
    <property type="entry name" value="NAD(P)-binding Rossmann-like Domain"/>
    <property type="match status" value="1"/>
</dbReference>
<gene>
    <name evidence="3" type="ORF">METZ01_LOCUS200829</name>
</gene>
<dbReference type="SUPFAM" id="SSF51735">
    <property type="entry name" value="NAD(P)-binding Rossmann-fold domains"/>
    <property type="match status" value="1"/>
</dbReference>
<reference evidence="3" key="1">
    <citation type="submission" date="2018-05" db="EMBL/GenBank/DDBJ databases">
        <authorList>
            <person name="Lanie J.A."/>
            <person name="Ng W.-L."/>
            <person name="Kazmierczak K.M."/>
            <person name="Andrzejewski T.M."/>
            <person name="Davidsen T.M."/>
            <person name="Wayne K.J."/>
            <person name="Tettelin H."/>
            <person name="Glass J.I."/>
            <person name="Rusch D."/>
            <person name="Podicherti R."/>
            <person name="Tsui H.-C.T."/>
            <person name="Winkler M.E."/>
        </authorList>
    </citation>
    <scope>NUCLEOTIDE SEQUENCE</scope>
</reference>